<sequence>MSSCQCCLTSHPLRLIERLNSSIQIIKLIRRNCSIFEAILLSEYEQLERISVNFNRYLIHYSTISNQIFFILSQFIKQLNNRLKNLTKILYELECLKKNCAIWLKNNSIKSLRSQLKSYGKQLDLFIHLNKQYSYKANLPKKFSIFQINYQQQCLQMDVIEREYLKLFLTSIQLFLLIISNETNRNSFPTINIDQDIKQWTDDNKFHITWLPNEHQQIEQSSSDIEIKAIENDDNQEKYAYESNLSWSFTIAKKEDDSSIVSRLHQSIENSKPCQSTVNIIKSRPINRVRLAIEAIEQNIKHFPRERKS</sequence>
<evidence type="ECO:0000313" key="2">
    <source>
        <dbReference type="Proteomes" id="UP000663845"/>
    </source>
</evidence>
<dbReference type="Proteomes" id="UP000663845">
    <property type="component" value="Unassembled WGS sequence"/>
</dbReference>
<dbReference type="AlphaFoldDB" id="A0A814SGR0"/>
<accession>A0A814SGR0</accession>
<organism evidence="1 2">
    <name type="scientific">Adineta steineri</name>
    <dbReference type="NCBI Taxonomy" id="433720"/>
    <lineage>
        <taxon>Eukaryota</taxon>
        <taxon>Metazoa</taxon>
        <taxon>Spiralia</taxon>
        <taxon>Gnathifera</taxon>
        <taxon>Rotifera</taxon>
        <taxon>Eurotatoria</taxon>
        <taxon>Bdelloidea</taxon>
        <taxon>Adinetida</taxon>
        <taxon>Adinetidae</taxon>
        <taxon>Adineta</taxon>
    </lineage>
</organism>
<evidence type="ECO:0000313" key="1">
    <source>
        <dbReference type="EMBL" id="CAF1147866.1"/>
    </source>
</evidence>
<protein>
    <submittedName>
        <fullName evidence="1">Uncharacterized protein</fullName>
    </submittedName>
</protein>
<reference evidence="1" key="1">
    <citation type="submission" date="2021-02" db="EMBL/GenBank/DDBJ databases">
        <authorList>
            <person name="Nowell W R."/>
        </authorList>
    </citation>
    <scope>NUCLEOTIDE SEQUENCE</scope>
</reference>
<gene>
    <name evidence="1" type="ORF">JYZ213_LOCUS23928</name>
</gene>
<proteinExistence type="predicted"/>
<comment type="caution">
    <text evidence="1">The sequence shown here is derived from an EMBL/GenBank/DDBJ whole genome shotgun (WGS) entry which is preliminary data.</text>
</comment>
<name>A0A814SGR0_9BILA</name>
<dbReference type="EMBL" id="CAJNOG010000288">
    <property type="protein sequence ID" value="CAF1147866.1"/>
    <property type="molecule type" value="Genomic_DNA"/>
</dbReference>